<gene>
    <name evidence="2" type="ORF">g.32406</name>
</gene>
<keyword evidence="1" id="KW-0175">Coiled coil</keyword>
<proteinExistence type="predicted"/>
<evidence type="ECO:0000313" key="2">
    <source>
        <dbReference type="EMBL" id="MBY30716.1"/>
    </source>
</evidence>
<dbReference type="EMBL" id="GGMR01018097">
    <property type="protein sequence ID" value="MBY30716.1"/>
    <property type="molecule type" value="Transcribed_RNA"/>
</dbReference>
<evidence type="ECO:0000256" key="1">
    <source>
        <dbReference type="SAM" id="Coils"/>
    </source>
</evidence>
<name>A0A2S2PPE6_SCHGA</name>
<dbReference type="AlphaFoldDB" id="A0A2S2PPE6"/>
<feature type="coiled-coil region" evidence="1">
    <location>
        <begin position="40"/>
        <end position="88"/>
    </location>
</feature>
<accession>A0A2S2PPE6</accession>
<protein>
    <submittedName>
        <fullName evidence="2">Uncharacterized protein</fullName>
    </submittedName>
</protein>
<organism evidence="2">
    <name type="scientific">Schizaphis graminum</name>
    <name type="common">Green bug aphid</name>
    <dbReference type="NCBI Taxonomy" id="13262"/>
    <lineage>
        <taxon>Eukaryota</taxon>
        <taxon>Metazoa</taxon>
        <taxon>Ecdysozoa</taxon>
        <taxon>Arthropoda</taxon>
        <taxon>Hexapoda</taxon>
        <taxon>Insecta</taxon>
        <taxon>Pterygota</taxon>
        <taxon>Neoptera</taxon>
        <taxon>Paraneoptera</taxon>
        <taxon>Hemiptera</taxon>
        <taxon>Sternorrhyncha</taxon>
        <taxon>Aphidomorpha</taxon>
        <taxon>Aphidoidea</taxon>
        <taxon>Aphididae</taxon>
        <taxon>Aphidini</taxon>
        <taxon>Schizaphis</taxon>
    </lineage>
</organism>
<reference evidence="2" key="1">
    <citation type="submission" date="2018-04" db="EMBL/GenBank/DDBJ databases">
        <title>Transcriptome of Schizaphis graminum biotype I.</title>
        <authorList>
            <person name="Scully E.D."/>
            <person name="Geib S.M."/>
            <person name="Palmer N.A."/>
            <person name="Koch K."/>
            <person name="Bradshaw J."/>
            <person name="Heng-Moss T."/>
            <person name="Sarath G."/>
        </authorList>
    </citation>
    <scope>NUCLEOTIDE SEQUENCE</scope>
</reference>
<sequence length="316" mass="37187">MEALRKQFQERELIWCRLNMENEKQVRRLQIELEQKVLDIENKVYEIENYRTESARLNEENVSLQNRVIELTEELKNLNLTNDNLRETVNTRLEHNVIDDKRKSIEAIYKSKYGLGRLEMLVMMKRVSTDNNLNDYRQLYYGFRRQLNGMLIAINDKIKVASGDSVQLWLVTNSAVQDFLDSKEYLKNKADSTTGVNLKMNANNINVDVVDIPNMVEFNTVEVIQEFGRMVGMIEMDPTFLQTILVLLQNPAQMVQSTSASVVHNQEPIEELNNLDNFITRQSDRMVRDTYQYVLNDYKKLLDAQRMMRERETVET</sequence>